<dbReference type="RefSeq" id="XP_068355851.1">
    <property type="nucleotide sequence ID" value="XM_068507142.1"/>
</dbReference>
<dbReference type="InterPro" id="IPR004843">
    <property type="entry name" value="Calcineurin-like_PHP"/>
</dbReference>
<dbReference type="Proteomes" id="UP000179807">
    <property type="component" value="Unassembled WGS sequence"/>
</dbReference>
<dbReference type="GO" id="GO:0008419">
    <property type="term" value="F:RNA lariat debranching enzyme activity"/>
    <property type="evidence" value="ECO:0007669"/>
    <property type="project" value="TreeGrafter"/>
</dbReference>
<dbReference type="PANTHER" id="PTHR12849">
    <property type="entry name" value="RNA LARIAT DEBRANCHING ENZYME"/>
    <property type="match status" value="1"/>
</dbReference>
<reference evidence="2" key="1">
    <citation type="submission" date="2016-10" db="EMBL/GenBank/DDBJ databases">
        <authorList>
            <person name="Benchimol M."/>
            <person name="Almeida L.G."/>
            <person name="Vasconcelos A.T."/>
            <person name="Perreira-Neves A."/>
            <person name="Rosa I.A."/>
            <person name="Tasca T."/>
            <person name="Bogo M.R."/>
            <person name="de Souza W."/>
        </authorList>
    </citation>
    <scope>NUCLEOTIDE SEQUENCE [LARGE SCALE GENOMIC DNA]</scope>
    <source>
        <strain evidence="2">K</strain>
    </source>
</reference>
<dbReference type="GeneID" id="94841846"/>
<feature type="domain" description="Calcineurin-like phosphoesterase" evidence="1">
    <location>
        <begin position="1"/>
        <end position="227"/>
    </location>
</feature>
<dbReference type="PANTHER" id="PTHR12849:SF0">
    <property type="entry name" value="LARIAT DEBRANCHING ENZYME"/>
    <property type="match status" value="1"/>
</dbReference>
<dbReference type="OrthoDB" id="407609at2759"/>
<dbReference type="GO" id="GO:0000398">
    <property type="term" value="P:mRNA splicing, via spliceosome"/>
    <property type="evidence" value="ECO:0007669"/>
    <property type="project" value="TreeGrafter"/>
</dbReference>
<dbReference type="SUPFAM" id="SSF56300">
    <property type="entry name" value="Metallo-dependent phosphatases"/>
    <property type="match status" value="1"/>
</dbReference>
<accession>A0A1J4JUN9</accession>
<proteinExistence type="predicted"/>
<evidence type="ECO:0000313" key="3">
    <source>
        <dbReference type="Proteomes" id="UP000179807"/>
    </source>
</evidence>
<sequence>MKIFVTGCLHGEWDRLIQTVEELIQQGEQIDLILVTGDAQTMRYQEDLNAFAAPPKYRLMGSFYKIYNGEKKIPRPTIVVGGNHESADFLHLLPFGGWLAEDVFYIGRAGSLSIGDITISAISGLYKHEDYYRKVDENFPLRTQADIHTWYHIRAFSDFQLLGLPHTQIMLSHEWPAKIPLNYGGEYLKRRRRDLIESDRTNSFGLLKGLDIIHHLKPSTWFASHHHITFRANVEGTQFHAIPKPTRNDWFIVADIDGDFQEIKYRGDWISILKATTTEMTDPAILKDINWDERWEKLKPQMEKCEDSSLGDFELNPFEYTAKFCTEHNVYCPNPEIREYMASRKPC</sequence>
<keyword evidence="3" id="KW-1185">Reference proteome</keyword>
<evidence type="ECO:0000259" key="1">
    <source>
        <dbReference type="Pfam" id="PF00149"/>
    </source>
</evidence>
<organism evidence="2 3">
    <name type="scientific">Tritrichomonas foetus</name>
    <dbReference type="NCBI Taxonomy" id="1144522"/>
    <lineage>
        <taxon>Eukaryota</taxon>
        <taxon>Metamonada</taxon>
        <taxon>Parabasalia</taxon>
        <taxon>Tritrichomonadida</taxon>
        <taxon>Tritrichomonadidae</taxon>
        <taxon>Tritrichomonas</taxon>
    </lineage>
</organism>
<evidence type="ECO:0000313" key="2">
    <source>
        <dbReference type="EMBL" id="OHT02715.1"/>
    </source>
</evidence>
<dbReference type="VEuPathDB" id="TrichDB:TRFO_30072"/>
<dbReference type="InterPro" id="IPR029052">
    <property type="entry name" value="Metallo-depent_PP-like"/>
</dbReference>
<dbReference type="Gene3D" id="3.60.21.10">
    <property type="match status" value="1"/>
</dbReference>
<comment type="caution">
    <text evidence="2">The sequence shown here is derived from an EMBL/GenBank/DDBJ whole genome shotgun (WGS) entry which is preliminary data.</text>
</comment>
<gene>
    <name evidence="2" type="ORF">TRFO_30072</name>
</gene>
<protein>
    <submittedName>
        <fullName evidence="2">Lariat debranching enzyme</fullName>
    </submittedName>
</protein>
<dbReference type="AlphaFoldDB" id="A0A1J4JUN9"/>
<dbReference type="EMBL" id="MLAK01000855">
    <property type="protein sequence ID" value="OHT02715.1"/>
    <property type="molecule type" value="Genomic_DNA"/>
</dbReference>
<name>A0A1J4JUN9_9EUKA</name>
<dbReference type="Pfam" id="PF00149">
    <property type="entry name" value="Metallophos"/>
    <property type="match status" value="1"/>
</dbReference>
<dbReference type="GO" id="GO:0005634">
    <property type="term" value="C:nucleus"/>
    <property type="evidence" value="ECO:0007669"/>
    <property type="project" value="TreeGrafter"/>
</dbReference>